<accession>A0A4Q7YWV2</accession>
<name>A0A4Q7YWV2_9BACT</name>
<gene>
    <name evidence="2" type="ORF">BDD14_3128</name>
</gene>
<protein>
    <submittedName>
        <fullName evidence="2">Uncharacterized protein</fullName>
    </submittedName>
</protein>
<keyword evidence="1" id="KW-0472">Membrane</keyword>
<dbReference type="Proteomes" id="UP000292958">
    <property type="component" value="Unassembled WGS sequence"/>
</dbReference>
<keyword evidence="3" id="KW-1185">Reference proteome</keyword>
<evidence type="ECO:0000313" key="2">
    <source>
        <dbReference type="EMBL" id="RZU41603.1"/>
    </source>
</evidence>
<feature type="transmembrane region" description="Helical" evidence="1">
    <location>
        <begin position="164"/>
        <end position="182"/>
    </location>
</feature>
<dbReference type="AlphaFoldDB" id="A0A4Q7YWV2"/>
<comment type="caution">
    <text evidence="2">The sequence shown here is derived from an EMBL/GenBank/DDBJ whole genome shotgun (WGS) entry which is preliminary data.</text>
</comment>
<dbReference type="EMBL" id="SHKW01000001">
    <property type="protein sequence ID" value="RZU41603.1"/>
    <property type="molecule type" value="Genomic_DNA"/>
</dbReference>
<organism evidence="2 3">
    <name type="scientific">Edaphobacter modestus</name>
    <dbReference type="NCBI Taxonomy" id="388466"/>
    <lineage>
        <taxon>Bacteria</taxon>
        <taxon>Pseudomonadati</taxon>
        <taxon>Acidobacteriota</taxon>
        <taxon>Terriglobia</taxon>
        <taxon>Terriglobales</taxon>
        <taxon>Acidobacteriaceae</taxon>
        <taxon>Edaphobacter</taxon>
    </lineage>
</organism>
<proteinExistence type="predicted"/>
<sequence>MKGECADLHVLRRQDGKHSFIPSGPQRNFSLFKRHGILELMSLNTHIAVILALFVTTGAGWCQAHGDFANPGLAAITPVASTARLIGISAEIDELRAARQDAPAGSPEQWRILWLHQRVVERTAAVQLQIDATVAEIDNEIARATEVRGFLADRRDNRVTRANLLSALIGGGLGGTSAGLQLSTTQTAAAAGTGIAGGAIAAGIALYGIHAQKGETRTLETESNMLAQFFDRPILPTSHYPPVIWHFLSEVAPSDPDHITRRDRLMRTWIELKRLDPPPNTPVGQVKIDHVTNSPEQHLLLTIDDLEDRMAMLQDVRAKLSYLKRDLAALLESLPDAHPTDLN</sequence>
<keyword evidence="1" id="KW-1133">Transmembrane helix</keyword>
<evidence type="ECO:0000256" key="1">
    <source>
        <dbReference type="SAM" id="Phobius"/>
    </source>
</evidence>
<keyword evidence="1" id="KW-0812">Transmembrane</keyword>
<reference evidence="2 3" key="1">
    <citation type="submission" date="2019-02" db="EMBL/GenBank/DDBJ databases">
        <title>Genomic Encyclopedia of Archaeal and Bacterial Type Strains, Phase II (KMG-II): from individual species to whole genera.</title>
        <authorList>
            <person name="Goeker M."/>
        </authorList>
    </citation>
    <scope>NUCLEOTIDE SEQUENCE [LARGE SCALE GENOMIC DNA]</scope>
    <source>
        <strain evidence="2 3">DSM 18101</strain>
    </source>
</reference>
<evidence type="ECO:0000313" key="3">
    <source>
        <dbReference type="Proteomes" id="UP000292958"/>
    </source>
</evidence>
<feature type="transmembrane region" description="Helical" evidence="1">
    <location>
        <begin position="188"/>
        <end position="209"/>
    </location>
</feature>